<accession>A0ABM1TMN6</accession>
<comment type="subcellular location">
    <subcellularLocation>
        <location evidence="1">Membrane</location>
        <topology evidence="1">Single-pass membrane protein</topology>
    </subcellularLocation>
</comment>
<keyword evidence="8" id="KW-1185">Reference proteome</keyword>
<evidence type="ECO:0000256" key="3">
    <source>
        <dbReference type="ARBA" id="ARBA00022989"/>
    </source>
</evidence>
<dbReference type="Gene3D" id="2.60.40.10">
    <property type="entry name" value="Immunoglobulins"/>
    <property type="match status" value="1"/>
</dbReference>
<keyword evidence="4 6" id="KW-0472">Membrane</keyword>
<dbReference type="Pfam" id="PF13882">
    <property type="entry name" value="Bravo_FIGEY"/>
    <property type="match status" value="1"/>
</dbReference>
<dbReference type="PROSITE" id="PS50853">
    <property type="entry name" value="FN3"/>
    <property type="match status" value="1"/>
</dbReference>
<dbReference type="InterPro" id="IPR036116">
    <property type="entry name" value="FN3_sf"/>
</dbReference>
<evidence type="ECO:0000256" key="2">
    <source>
        <dbReference type="ARBA" id="ARBA00022692"/>
    </source>
</evidence>
<dbReference type="RefSeq" id="XP_022257142.1">
    <property type="nucleotide sequence ID" value="XM_022401434.1"/>
</dbReference>
<keyword evidence="3 6" id="KW-1133">Transmembrane helix</keyword>
<feature type="transmembrane region" description="Helical" evidence="6">
    <location>
        <begin position="130"/>
        <end position="151"/>
    </location>
</feature>
<protein>
    <submittedName>
        <fullName evidence="9">Neuroglian-like</fullName>
    </submittedName>
</protein>
<evidence type="ECO:0000259" key="7">
    <source>
        <dbReference type="PROSITE" id="PS50853"/>
    </source>
</evidence>
<evidence type="ECO:0000313" key="8">
    <source>
        <dbReference type="Proteomes" id="UP000694941"/>
    </source>
</evidence>
<organism evidence="8 9">
    <name type="scientific">Limulus polyphemus</name>
    <name type="common">Atlantic horseshoe crab</name>
    <dbReference type="NCBI Taxonomy" id="6850"/>
    <lineage>
        <taxon>Eukaryota</taxon>
        <taxon>Metazoa</taxon>
        <taxon>Ecdysozoa</taxon>
        <taxon>Arthropoda</taxon>
        <taxon>Chelicerata</taxon>
        <taxon>Merostomata</taxon>
        <taxon>Xiphosura</taxon>
        <taxon>Limulidae</taxon>
        <taxon>Limulus</taxon>
    </lineage>
</organism>
<feature type="domain" description="Fibronectin type-III" evidence="7">
    <location>
        <begin position="21"/>
        <end position="114"/>
    </location>
</feature>
<evidence type="ECO:0000256" key="1">
    <source>
        <dbReference type="ARBA" id="ARBA00004167"/>
    </source>
</evidence>
<reference evidence="9" key="1">
    <citation type="submission" date="2025-08" db="UniProtKB">
        <authorList>
            <consortium name="RefSeq"/>
        </authorList>
    </citation>
    <scope>IDENTIFICATION</scope>
    <source>
        <tissue evidence="9">Muscle</tissue>
    </source>
</reference>
<dbReference type="Proteomes" id="UP000694941">
    <property type="component" value="Unplaced"/>
</dbReference>
<evidence type="ECO:0000256" key="5">
    <source>
        <dbReference type="SAM" id="MobiDB-lite"/>
    </source>
</evidence>
<keyword evidence="2 6" id="KW-0812">Transmembrane</keyword>
<dbReference type="GeneID" id="106471930"/>
<gene>
    <name evidence="9" type="primary">LOC106471930</name>
</gene>
<feature type="region of interest" description="Disordered" evidence="5">
    <location>
        <begin position="180"/>
        <end position="256"/>
    </location>
</feature>
<dbReference type="InterPro" id="IPR003961">
    <property type="entry name" value="FN3_dom"/>
</dbReference>
<evidence type="ECO:0000256" key="4">
    <source>
        <dbReference type="ARBA" id="ARBA00023136"/>
    </source>
</evidence>
<dbReference type="InterPro" id="IPR013783">
    <property type="entry name" value="Ig-like_fold"/>
</dbReference>
<dbReference type="SUPFAM" id="SSF49265">
    <property type="entry name" value="Fibronectin type III"/>
    <property type="match status" value="1"/>
</dbReference>
<evidence type="ECO:0000313" key="9">
    <source>
        <dbReference type="RefSeq" id="XP_022257142.1"/>
    </source>
</evidence>
<dbReference type="InterPro" id="IPR026966">
    <property type="entry name" value="Neurofascin/L1/NrCAM_C"/>
</dbReference>
<name>A0ABM1TMN6_LIMPO</name>
<sequence length="256" mass="27808">MGEAYYIEETTGTGVPEVPDVPHFIWSRLFDDDSTIVLKVTWLPALEGHPGSYFYVQYRSKGESLWKNTTAELETDYTVVMGLERNTLYEMRVVSVDGPFETPSLIVEVETESYGVPSAQVIDSAGTAPWLIALMCAIALALLIIIIICLIKRNAGGKYPVYKKEATLGSGLDYPDGGGFHEYNKPSSNHHPLKGSRTSLNSSLAGPGSDTDSMAEYGGEGDTGKFTEDGSFIGQYGRTKNAEEESRLSTAATPLV</sequence>
<feature type="compositionally biased region" description="Polar residues" evidence="5">
    <location>
        <begin position="185"/>
        <end position="204"/>
    </location>
</feature>
<dbReference type="Pfam" id="PF00041">
    <property type="entry name" value="fn3"/>
    <property type="match status" value="1"/>
</dbReference>
<evidence type="ECO:0000256" key="6">
    <source>
        <dbReference type="SAM" id="Phobius"/>
    </source>
</evidence>
<proteinExistence type="predicted"/>
<dbReference type="CDD" id="cd00063">
    <property type="entry name" value="FN3"/>
    <property type="match status" value="1"/>
</dbReference>